<sequence length="163" mass="18940">MGKRADIDNFKKQKTIISETSENRILYTYGLDTVNWEKYVFKRKVELILTKTELDSTIFFNLIGAVDSSDTFGSTQFVKIDSSLYILGDKHHIIEKEKYFNEDISKYPFDLYDLVNPYPDANGSFLFNSDYGTLNVESWSAGKQLFYLPINSKVDIEKELLRN</sequence>
<gene>
    <name evidence="1" type="ORF">DFQ03_1010</name>
</gene>
<accession>A0A4R7D5V5</accession>
<organism evidence="1 2">
    <name type="scientific">Maribacter caenipelagi</name>
    <dbReference type="NCBI Taxonomy" id="1447781"/>
    <lineage>
        <taxon>Bacteria</taxon>
        <taxon>Pseudomonadati</taxon>
        <taxon>Bacteroidota</taxon>
        <taxon>Flavobacteriia</taxon>
        <taxon>Flavobacteriales</taxon>
        <taxon>Flavobacteriaceae</taxon>
        <taxon>Maribacter</taxon>
    </lineage>
</organism>
<reference evidence="1 2" key="1">
    <citation type="submission" date="2019-03" db="EMBL/GenBank/DDBJ databases">
        <title>Genomic Encyclopedia of Type Strains, Phase III (KMG-III): the genomes of soil and plant-associated and newly described type strains.</title>
        <authorList>
            <person name="Whitman W."/>
        </authorList>
    </citation>
    <scope>NUCLEOTIDE SEQUENCE [LARGE SCALE GENOMIC DNA]</scope>
    <source>
        <strain evidence="1 2">CECT 8455</strain>
    </source>
</reference>
<evidence type="ECO:0000313" key="1">
    <source>
        <dbReference type="EMBL" id="TDS16529.1"/>
    </source>
</evidence>
<dbReference type="EMBL" id="SNZW01000013">
    <property type="protein sequence ID" value="TDS16529.1"/>
    <property type="molecule type" value="Genomic_DNA"/>
</dbReference>
<evidence type="ECO:0000313" key="2">
    <source>
        <dbReference type="Proteomes" id="UP000295274"/>
    </source>
</evidence>
<comment type="caution">
    <text evidence="1">The sequence shown here is derived from an EMBL/GenBank/DDBJ whole genome shotgun (WGS) entry which is preliminary data.</text>
</comment>
<keyword evidence="2" id="KW-1185">Reference proteome</keyword>
<dbReference type="AlphaFoldDB" id="A0A4R7D5V5"/>
<proteinExistence type="predicted"/>
<protein>
    <submittedName>
        <fullName evidence="1">Uncharacterized protein</fullName>
    </submittedName>
</protein>
<dbReference type="Proteomes" id="UP000295274">
    <property type="component" value="Unassembled WGS sequence"/>
</dbReference>
<name>A0A4R7D5V5_9FLAO</name>